<protein>
    <recommendedName>
        <fullName evidence="3">DUF1223 domain-containing protein</fullName>
    </recommendedName>
</protein>
<proteinExistence type="predicted"/>
<reference evidence="1 2" key="1">
    <citation type="submission" date="2020-08" db="EMBL/GenBank/DDBJ databases">
        <title>Genomic Encyclopedia of Type Strains, Phase IV (KMG-V): Genome sequencing to study the core and pangenomes of soil and plant-associated prokaryotes.</title>
        <authorList>
            <person name="Whitman W."/>
        </authorList>
    </citation>
    <scope>NUCLEOTIDE SEQUENCE [LARGE SCALE GENOMIC DNA]</scope>
    <source>
        <strain evidence="1 2">SEMIA 4060</strain>
    </source>
</reference>
<dbReference type="Proteomes" id="UP000565576">
    <property type="component" value="Unassembled WGS sequence"/>
</dbReference>
<accession>A0A7X0IV57</accession>
<dbReference type="InterPro" id="IPR036249">
    <property type="entry name" value="Thioredoxin-like_sf"/>
</dbReference>
<evidence type="ECO:0008006" key="3">
    <source>
        <dbReference type="Google" id="ProtNLM"/>
    </source>
</evidence>
<dbReference type="InterPro" id="IPR010634">
    <property type="entry name" value="DUF1223"/>
</dbReference>
<dbReference type="SUPFAM" id="SSF52833">
    <property type="entry name" value="Thioredoxin-like"/>
    <property type="match status" value="1"/>
</dbReference>
<evidence type="ECO:0000313" key="1">
    <source>
        <dbReference type="EMBL" id="MBB6487796.1"/>
    </source>
</evidence>
<evidence type="ECO:0000313" key="2">
    <source>
        <dbReference type="Proteomes" id="UP000565576"/>
    </source>
</evidence>
<sequence length="161" mass="17478">MRQLAKLIIFGTAVCGMAGISHGAPIDHHTLMVVELFTSQGRSSCPPANANLIKLSKRDDVLTLSFAVTYWDYLGWKDIFGKQAFTDRQIAYEAPLHQSGPFTPQMNINGTKTVVGNNLLELTGLLSTASHLKGPAITLNQIRTEIGRGDARGTAADVWLI</sequence>
<dbReference type="PANTHER" id="PTHR36057">
    <property type="match status" value="1"/>
</dbReference>
<comment type="caution">
    <text evidence="1">The sequence shown here is derived from an EMBL/GenBank/DDBJ whole genome shotgun (WGS) entry which is preliminary data.</text>
</comment>
<dbReference type="AlphaFoldDB" id="A0A7X0IV57"/>
<dbReference type="EMBL" id="JACHBG010000016">
    <property type="protein sequence ID" value="MBB6487796.1"/>
    <property type="molecule type" value="Genomic_DNA"/>
</dbReference>
<gene>
    <name evidence="1" type="ORF">GGD46_005106</name>
</gene>
<name>A0A7X0IV57_9HYPH</name>
<dbReference type="RefSeq" id="WP_184708987.1">
    <property type="nucleotide sequence ID" value="NZ_JACHBG010000016.1"/>
</dbReference>
<dbReference type="PANTHER" id="PTHR36057:SF1">
    <property type="entry name" value="LIPOPROTEIN LIPID ATTACHMENT SITE-LIKE PROTEIN, PUTATIVE (DUF1223)-RELATED"/>
    <property type="match status" value="1"/>
</dbReference>
<dbReference type="Pfam" id="PF06764">
    <property type="entry name" value="DUF1223"/>
    <property type="match status" value="1"/>
</dbReference>
<organism evidence="1 2">
    <name type="scientific">Rhizobium lusitanum</name>
    <dbReference type="NCBI Taxonomy" id="293958"/>
    <lineage>
        <taxon>Bacteria</taxon>
        <taxon>Pseudomonadati</taxon>
        <taxon>Pseudomonadota</taxon>
        <taxon>Alphaproteobacteria</taxon>
        <taxon>Hyphomicrobiales</taxon>
        <taxon>Rhizobiaceae</taxon>
        <taxon>Rhizobium/Agrobacterium group</taxon>
        <taxon>Rhizobium</taxon>
    </lineage>
</organism>